<feature type="transmembrane region" description="Helical" evidence="1">
    <location>
        <begin position="240"/>
        <end position="258"/>
    </location>
</feature>
<keyword evidence="3" id="KW-1185">Reference proteome</keyword>
<sequence>MESKPVYVEIDINTEMDKLWTATQTPNLHEKWDLRFSSITYLPKKGNNPQHFSYKRTLVFGKSIEGWGITIGSHDGKNGERTSSLHFGTDDVLSPIKEGRGYWKYLPNDNSITFLTQYDYDVNFGKFGQMVDRLIFRPLIGWGTALSFDVLKRWIEKEETPFSQYVRFFLGWMITFLVSFVWIYHGLIPKLIFKHPDEVFMLTNVVPLSYDVAYWIVMFAGISEIILGVLFLLYRNKRVLFRLQIIIFPLLTITAIMADPSTLTQPFNPLTFNLSLFVLSIAGFVLTKDLPTASSCKRKR</sequence>
<dbReference type="EMBL" id="OBQC01000013">
    <property type="protein sequence ID" value="SOC42665.1"/>
    <property type="molecule type" value="Genomic_DNA"/>
</dbReference>
<evidence type="ECO:0000313" key="3">
    <source>
        <dbReference type="Proteomes" id="UP000219252"/>
    </source>
</evidence>
<dbReference type="AlphaFoldDB" id="A0A285UL87"/>
<dbReference type="SUPFAM" id="SSF55961">
    <property type="entry name" value="Bet v1-like"/>
    <property type="match status" value="1"/>
</dbReference>
<dbReference type="Pfam" id="PF13781">
    <property type="entry name" value="DoxX_3"/>
    <property type="match status" value="1"/>
</dbReference>
<feature type="transmembrane region" description="Helical" evidence="1">
    <location>
        <begin position="169"/>
        <end position="192"/>
    </location>
</feature>
<feature type="transmembrane region" description="Helical" evidence="1">
    <location>
        <begin position="270"/>
        <end position="290"/>
    </location>
</feature>
<keyword evidence="1" id="KW-0472">Membrane</keyword>
<accession>A0A285UL87</accession>
<proteinExistence type="predicted"/>
<evidence type="ECO:0000313" key="2">
    <source>
        <dbReference type="EMBL" id="SOC42665.1"/>
    </source>
</evidence>
<protein>
    <submittedName>
        <fullName evidence="2">DoxX-like protein</fullName>
    </submittedName>
</protein>
<keyword evidence="1" id="KW-1133">Transmembrane helix</keyword>
<keyword evidence="1" id="KW-0812">Transmembrane</keyword>
<dbReference type="OrthoDB" id="6199084at2"/>
<dbReference type="InterPro" id="IPR025695">
    <property type="entry name" value="DoxX-like"/>
</dbReference>
<gene>
    <name evidence="2" type="ORF">SAMN05877842_11379</name>
</gene>
<feature type="transmembrane region" description="Helical" evidence="1">
    <location>
        <begin position="212"/>
        <end position="233"/>
    </location>
</feature>
<dbReference type="RefSeq" id="WP_097150548.1">
    <property type="nucleotide sequence ID" value="NZ_OBQC01000013.1"/>
</dbReference>
<dbReference type="Proteomes" id="UP000219252">
    <property type="component" value="Unassembled WGS sequence"/>
</dbReference>
<evidence type="ECO:0000256" key="1">
    <source>
        <dbReference type="SAM" id="Phobius"/>
    </source>
</evidence>
<organism evidence="2 3">
    <name type="scientific">Ureibacillus acetophenoni</name>
    <dbReference type="NCBI Taxonomy" id="614649"/>
    <lineage>
        <taxon>Bacteria</taxon>
        <taxon>Bacillati</taxon>
        <taxon>Bacillota</taxon>
        <taxon>Bacilli</taxon>
        <taxon>Bacillales</taxon>
        <taxon>Caryophanaceae</taxon>
        <taxon>Ureibacillus</taxon>
    </lineage>
</organism>
<name>A0A285UL87_9BACL</name>
<reference evidence="3" key="1">
    <citation type="submission" date="2017-08" db="EMBL/GenBank/DDBJ databases">
        <authorList>
            <person name="Varghese N."/>
            <person name="Submissions S."/>
        </authorList>
    </citation>
    <scope>NUCLEOTIDE SEQUENCE [LARGE SCALE GENOMIC DNA]</scope>
    <source>
        <strain evidence="3">JC23</strain>
    </source>
</reference>